<sequence>MPRFSVIVPVYQVQAGLDECLESVLSQSFMDLELIAVDDCSPDACGAIVDEFAARDPRVRPVHLTENQGPARARDAGLYRATGDYLVLLDGGDTLTPDALWSIETRLKETGEPDVLVYDSARTDRTGRTIHGDVTGRPGTCRRDFVEREGLTFAADCHEDTPWTYPVPPAAASIASLDRVCVHHRQPRRDGVPGTTGRRHFDVLERHDRAFPRPGRMPRGCRAKFLRRARTYHRRHLAPGVRLPLRPRLRPALVRLALHRTFRALRMAMTLRRRTAKAVVKLLRALRAVLLQAHHRIRPCLPPHADRALFSASTTPRCRRPAPDTPPAGRRRPARVLTGGHVRGFRSAQLRAVFRERFCPYGDGRAAERMVRQVVPGQGGEAAGPPPVVPLAERHPVPWPAADPVRSRPANVPQPAGRQTVTDGH</sequence>
<dbReference type="Pfam" id="PF00535">
    <property type="entry name" value="Glycos_transf_2"/>
    <property type="match status" value="1"/>
</dbReference>
<dbReference type="GO" id="GO:0016758">
    <property type="term" value="F:hexosyltransferase activity"/>
    <property type="evidence" value="ECO:0007669"/>
    <property type="project" value="UniProtKB-ARBA"/>
</dbReference>
<feature type="region of interest" description="Disordered" evidence="1">
    <location>
        <begin position="377"/>
        <end position="425"/>
    </location>
</feature>
<dbReference type="InterPro" id="IPR029044">
    <property type="entry name" value="Nucleotide-diphossugar_trans"/>
</dbReference>
<dbReference type="EMBL" id="BNBC01000028">
    <property type="protein sequence ID" value="GHE90852.1"/>
    <property type="molecule type" value="Genomic_DNA"/>
</dbReference>
<evidence type="ECO:0000313" key="3">
    <source>
        <dbReference type="EMBL" id="GHE90852.1"/>
    </source>
</evidence>
<dbReference type="Gene3D" id="3.90.550.10">
    <property type="entry name" value="Spore Coat Polysaccharide Biosynthesis Protein SpsA, Chain A"/>
    <property type="match status" value="1"/>
</dbReference>
<reference evidence="3" key="2">
    <citation type="submission" date="2020-09" db="EMBL/GenBank/DDBJ databases">
        <authorList>
            <person name="Sun Q."/>
            <person name="Ohkuma M."/>
        </authorList>
    </citation>
    <scope>NUCLEOTIDE SEQUENCE</scope>
    <source>
        <strain evidence="3">JCM 3302</strain>
    </source>
</reference>
<dbReference type="CDD" id="cd00761">
    <property type="entry name" value="Glyco_tranf_GTA_type"/>
    <property type="match status" value="1"/>
</dbReference>
<dbReference type="AlphaFoldDB" id="A0A919A836"/>
<proteinExistence type="predicted"/>
<evidence type="ECO:0000313" key="4">
    <source>
        <dbReference type="Proteomes" id="UP000641386"/>
    </source>
</evidence>
<reference evidence="3" key="1">
    <citation type="journal article" date="2014" name="Int. J. Syst. Evol. Microbiol.">
        <title>Complete genome sequence of Corynebacterium casei LMG S-19264T (=DSM 44701T), isolated from a smear-ripened cheese.</title>
        <authorList>
            <consortium name="US DOE Joint Genome Institute (JGI-PGF)"/>
            <person name="Walter F."/>
            <person name="Albersmeier A."/>
            <person name="Kalinowski J."/>
            <person name="Ruckert C."/>
        </authorList>
    </citation>
    <scope>NUCLEOTIDE SEQUENCE</scope>
    <source>
        <strain evidence="3">JCM 3302</strain>
    </source>
</reference>
<name>A0A919A836_9ACTN</name>
<evidence type="ECO:0000259" key="2">
    <source>
        <dbReference type="Pfam" id="PF00535"/>
    </source>
</evidence>
<dbReference type="SUPFAM" id="SSF53448">
    <property type="entry name" value="Nucleotide-diphospho-sugar transferases"/>
    <property type="match status" value="1"/>
</dbReference>
<dbReference type="RefSeq" id="WP_189904319.1">
    <property type="nucleotide sequence ID" value="NZ_BNBC01000028.1"/>
</dbReference>
<feature type="region of interest" description="Disordered" evidence="1">
    <location>
        <begin position="313"/>
        <end position="334"/>
    </location>
</feature>
<comment type="caution">
    <text evidence="3">The sequence shown here is derived from an EMBL/GenBank/DDBJ whole genome shotgun (WGS) entry which is preliminary data.</text>
</comment>
<evidence type="ECO:0000256" key="1">
    <source>
        <dbReference type="SAM" id="MobiDB-lite"/>
    </source>
</evidence>
<feature type="domain" description="Glycosyltransferase 2-like" evidence="2">
    <location>
        <begin position="5"/>
        <end position="112"/>
    </location>
</feature>
<gene>
    <name evidence="3" type="ORF">GCM10014715_54150</name>
</gene>
<protein>
    <recommendedName>
        <fullName evidence="2">Glycosyltransferase 2-like domain-containing protein</fullName>
    </recommendedName>
</protein>
<dbReference type="Proteomes" id="UP000641386">
    <property type="component" value="Unassembled WGS sequence"/>
</dbReference>
<dbReference type="InterPro" id="IPR001173">
    <property type="entry name" value="Glyco_trans_2-like"/>
</dbReference>
<keyword evidence="4" id="KW-1185">Reference proteome</keyword>
<accession>A0A919A836</accession>
<dbReference type="PANTHER" id="PTHR22916:SF3">
    <property type="entry name" value="UDP-GLCNAC:BETAGAL BETA-1,3-N-ACETYLGLUCOSAMINYLTRANSFERASE-LIKE PROTEIN 1"/>
    <property type="match status" value="1"/>
</dbReference>
<dbReference type="PANTHER" id="PTHR22916">
    <property type="entry name" value="GLYCOSYLTRANSFERASE"/>
    <property type="match status" value="1"/>
</dbReference>
<organism evidence="3 4">
    <name type="scientific">Streptomyces spiralis</name>
    <dbReference type="NCBI Taxonomy" id="66376"/>
    <lineage>
        <taxon>Bacteria</taxon>
        <taxon>Bacillati</taxon>
        <taxon>Actinomycetota</taxon>
        <taxon>Actinomycetes</taxon>
        <taxon>Kitasatosporales</taxon>
        <taxon>Streptomycetaceae</taxon>
        <taxon>Streptomyces</taxon>
    </lineage>
</organism>